<reference evidence="6" key="1">
    <citation type="journal article" date="2019" name="Int. J. Syst. Evol. Microbiol.">
        <title>The Global Catalogue of Microorganisms (GCM) 10K type strain sequencing project: providing services to taxonomists for standard genome sequencing and annotation.</title>
        <authorList>
            <consortium name="The Broad Institute Genomics Platform"/>
            <consortium name="The Broad Institute Genome Sequencing Center for Infectious Disease"/>
            <person name="Wu L."/>
            <person name="Ma J."/>
        </authorList>
    </citation>
    <scope>NUCLEOTIDE SEQUENCE [LARGE SCALE GENOMIC DNA]</scope>
    <source>
        <strain evidence="6">S1</strain>
    </source>
</reference>
<dbReference type="Proteomes" id="UP001597282">
    <property type="component" value="Unassembled WGS sequence"/>
</dbReference>
<dbReference type="InterPro" id="IPR027417">
    <property type="entry name" value="P-loop_NTPase"/>
</dbReference>
<dbReference type="Pfam" id="PF00005">
    <property type="entry name" value="ABC_tran"/>
    <property type="match status" value="1"/>
</dbReference>
<proteinExistence type="predicted"/>
<organism evidence="5 6">
    <name type="scientific">Kroppenstedtia sanguinis</name>
    <dbReference type="NCBI Taxonomy" id="1380684"/>
    <lineage>
        <taxon>Bacteria</taxon>
        <taxon>Bacillati</taxon>
        <taxon>Bacillota</taxon>
        <taxon>Bacilli</taxon>
        <taxon>Bacillales</taxon>
        <taxon>Thermoactinomycetaceae</taxon>
        <taxon>Kroppenstedtia</taxon>
    </lineage>
</organism>
<keyword evidence="3 5" id="KW-0067">ATP-binding</keyword>
<feature type="domain" description="ABC transporter" evidence="4">
    <location>
        <begin position="2"/>
        <end position="233"/>
    </location>
</feature>
<dbReference type="EMBL" id="JBHTNU010000004">
    <property type="protein sequence ID" value="MFD1426433.1"/>
    <property type="molecule type" value="Genomic_DNA"/>
</dbReference>
<dbReference type="RefSeq" id="WP_380163525.1">
    <property type="nucleotide sequence ID" value="NZ_JBHTNU010000004.1"/>
</dbReference>
<dbReference type="PANTHER" id="PTHR42939">
    <property type="entry name" value="ABC TRANSPORTER ATP-BINDING PROTEIN ALBC-RELATED"/>
    <property type="match status" value="1"/>
</dbReference>
<comment type="caution">
    <text evidence="5">The sequence shown here is derived from an EMBL/GenBank/DDBJ whole genome shotgun (WGS) entry which is preliminary data.</text>
</comment>
<keyword evidence="6" id="KW-1185">Reference proteome</keyword>
<dbReference type="Gene3D" id="3.40.50.300">
    <property type="entry name" value="P-loop containing nucleotide triphosphate hydrolases"/>
    <property type="match status" value="1"/>
</dbReference>
<evidence type="ECO:0000256" key="1">
    <source>
        <dbReference type="ARBA" id="ARBA00022448"/>
    </source>
</evidence>
<evidence type="ECO:0000313" key="6">
    <source>
        <dbReference type="Proteomes" id="UP001597282"/>
    </source>
</evidence>
<evidence type="ECO:0000259" key="4">
    <source>
        <dbReference type="PROSITE" id="PS50893"/>
    </source>
</evidence>
<dbReference type="SMART" id="SM00382">
    <property type="entry name" value="AAA"/>
    <property type="match status" value="1"/>
</dbReference>
<name>A0ABW4C785_9BACL</name>
<evidence type="ECO:0000256" key="2">
    <source>
        <dbReference type="ARBA" id="ARBA00022741"/>
    </source>
</evidence>
<dbReference type="InterPro" id="IPR003593">
    <property type="entry name" value="AAA+_ATPase"/>
</dbReference>
<dbReference type="CDD" id="cd03230">
    <property type="entry name" value="ABC_DR_subfamily_A"/>
    <property type="match status" value="1"/>
</dbReference>
<dbReference type="GO" id="GO:0005524">
    <property type="term" value="F:ATP binding"/>
    <property type="evidence" value="ECO:0007669"/>
    <property type="project" value="UniProtKB-KW"/>
</dbReference>
<sequence>MLEITKLTGGYSARQPVIHDLSFSVSPGEMVGLIGLNGAGKSTTIKQIIGFLRPKAGEIRFNGHRMDEDPAAFKKKLAYIPETPYLYPELTLREHLELTAMAYEISPKEYEERTSRLLDIFQMKNKLDWYPGTFSKGMRQKVMVMATFLVEPSLLIVDEPFIGLDPMAIHNLLEWMTELKKGGTGILLSTHVLATAEQNCDRFVLLREGRIALAGTMEKMRKEAGMPQASLDELFIHAAGGSQP</sequence>
<dbReference type="InterPro" id="IPR051782">
    <property type="entry name" value="ABC_Transporter_VariousFunc"/>
</dbReference>
<dbReference type="InterPro" id="IPR003439">
    <property type="entry name" value="ABC_transporter-like_ATP-bd"/>
</dbReference>
<accession>A0ABW4C785</accession>
<dbReference type="PANTHER" id="PTHR42939:SF5">
    <property type="entry name" value="ABC-TYPE TRANSPORTER ATP-BINDING PROTEIN ECSA"/>
    <property type="match status" value="1"/>
</dbReference>
<dbReference type="SUPFAM" id="SSF52540">
    <property type="entry name" value="P-loop containing nucleoside triphosphate hydrolases"/>
    <property type="match status" value="1"/>
</dbReference>
<keyword evidence="1" id="KW-0813">Transport</keyword>
<evidence type="ECO:0000256" key="3">
    <source>
        <dbReference type="ARBA" id="ARBA00022840"/>
    </source>
</evidence>
<keyword evidence="2" id="KW-0547">Nucleotide-binding</keyword>
<gene>
    <name evidence="5" type="ORF">ACFQ4Y_05710</name>
</gene>
<protein>
    <submittedName>
        <fullName evidence="5">ABC transporter ATP-binding protein</fullName>
    </submittedName>
</protein>
<evidence type="ECO:0000313" key="5">
    <source>
        <dbReference type="EMBL" id="MFD1426433.1"/>
    </source>
</evidence>
<dbReference type="PROSITE" id="PS50893">
    <property type="entry name" value="ABC_TRANSPORTER_2"/>
    <property type="match status" value="1"/>
</dbReference>